<reference evidence="2" key="2">
    <citation type="journal article" date="2024" name="Plant">
        <title>Genomic evolution and insights into agronomic trait innovations of Sesamum species.</title>
        <authorList>
            <person name="Miao H."/>
            <person name="Wang L."/>
            <person name="Qu L."/>
            <person name="Liu H."/>
            <person name="Sun Y."/>
            <person name="Le M."/>
            <person name="Wang Q."/>
            <person name="Wei S."/>
            <person name="Zheng Y."/>
            <person name="Lin W."/>
            <person name="Duan Y."/>
            <person name="Cao H."/>
            <person name="Xiong S."/>
            <person name="Wang X."/>
            <person name="Wei L."/>
            <person name="Li C."/>
            <person name="Ma Q."/>
            <person name="Ju M."/>
            <person name="Zhao R."/>
            <person name="Li G."/>
            <person name="Mu C."/>
            <person name="Tian Q."/>
            <person name="Mei H."/>
            <person name="Zhang T."/>
            <person name="Gao T."/>
            <person name="Zhang H."/>
        </authorList>
    </citation>
    <scope>NUCLEOTIDE SEQUENCE</scope>
    <source>
        <strain evidence="2">KEN1</strain>
    </source>
</reference>
<feature type="coiled-coil region" evidence="1">
    <location>
        <begin position="37"/>
        <end position="64"/>
    </location>
</feature>
<comment type="caution">
    <text evidence="2">The sequence shown here is derived from an EMBL/GenBank/DDBJ whole genome shotgun (WGS) entry which is preliminary data.</text>
</comment>
<dbReference type="AlphaFoldDB" id="A0AAW2YF35"/>
<accession>A0AAW2YF35</accession>
<evidence type="ECO:0000313" key="2">
    <source>
        <dbReference type="EMBL" id="KAL0464531.1"/>
    </source>
</evidence>
<name>A0AAW2YF35_9LAMI</name>
<proteinExistence type="predicted"/>
<sequence>MEVLASVVGVVLAEPCRALFTFLRAKIKNPFYFNANLRALHKEIEDLMERRDQVNEHLESAAKVGQQHYPKSQNG</sequence>
<protein>
    <submittedName>
        <fullName evidence="2">Uncharacterized protein</fullName>
    </submittedName>
</protein>
<gene>
    <name evidence="2" type="ORF">Slati_0340700</name>
</gene>
<keyword evidence="1" id="KW-0175">Coiled coil</keyword>
<evidence type="ECO:0000256" key="1">
    <source>
        <dbReference type="SAM" id="Coils"/>
    </source>
</evidence>
<dbReference type="EMBL" id="JACGWN010000001">
    <property type="protein sequence ID" value="KAL0464531.1"/>
    <property type="molecule type" value="Genomic_DNA"/>
</dbReference>
<organism evidence="2">
    <name type="scientific">Sesamum latifolium</name>
    <dbReference type="NCBI Taxonomy" id="2727402"/>
    <lineage>
        <taxon>Eukaryota</taxon>
        <taxon>Viridiplantae</taxon>
        <taxon>Streptophyta</taxon>
        <taxon>Embryophyta</taxon>
        <taxon>Tracheophyta</taxon>
        <taxon>Spermatophyta</taxon>
        <taxon>Magnoliopsida</taxon>
        <taxon>eudicotyledons</taxon>
        <taxon>Gunneridae</taxon>
        <taxon>Pentapetalae</taxon>
        <taxon>asterids</taxon>
        <taxon>lamiids</taxon>
        <taxon>Lamiales</taxon>
        <taxon>Pedaliaceae</taxon>
        <taxon>Sesamum</taxon>
    </lineage>
</organism>
<reference evidence="2" key="1">
    <citation type="submission" date="2020-06" db="EMBL/GenBank/DDBJ databases">
        <authorList>
            <person name="Li T."/>
            <person name="Hu X."/>
            <person name="Zhang T."/>
            <person name="Song X."/>
            <person name="Zhang H."/>
            <person name="Dai N."/>
            <person name="Sheng W."/>
            <person name="Hou X."/>
            <person name="Wei L."/>
        </authorList>
    </citation>
    <scope>NUCLEOTIDE SEQUENCE</scope>
    <source>
        <strain evidence="2">KEN1</strain>
        <tissue evidence="2">Leaf</tissue>
    </source>
</reference>